<protein>
    <submittedName>
        <fullName evidence="1">Uncharacterized protein</fullName>
    </submittedName>
</protein>
<name>A0A7M2SCR7_9ACTN</name>
<organism evidence="1 2">
    <name type="scientific">Streptomyces ferrugineus</name>
    <dbReference type="NCBI Taxonomy" id="1413221"/>
    <lineage>
        <taxon>Bacteria</taxon>
        <taxon>Bacillati</taxon>
        <taxon>Actinomycetota</taxon>
        <taxon>Actinomycetes</taxon>
        <taxon>Kitasatosporales</taxon>
        <taxon>Streptomycetaceae</taxon>
        <taxon>Streptomyces</taxon>
    </lineage>
</organism>
<reference evidence="1 2" key="1">
    <citation type="submission" date="2020-10" db="EMBL/GenBank/DDBJ databases">
        <title>Streptomyces ferrugineus complate genome analysis.</title>
        <authorList>
            <person name="Anwar N."/>
        </authorList>
    </citation>
    <scope>NUCLEOTIDE SEQUENCE [LARGE SCALE GENOMIC DNA]</scope>
    <source>
        <strain evidence="1 2">CCTCC AA2014009</strain>
    </source>
</reference>
<dbReference type="KEGG" id="sfeu:IM697_23375"/>
<proteinExistence type="predicted"/>
<evidence type="ECO:0000313" key="1">
    <source>
        <dbReference type="EMBL" id="QOV33193.1"/>
    </source>
</evidence>
<sequence>MTKAVPRQQANKTWQDWVWRGPVEQCPWNAPQNCTYSKAITKTTSYEWSVGLTMGGEAKREPFSAMASLVGGYGRSGSTSMTYTSGIWYRPGQFAQPISVVERRWRSGDFVGGFVRTPEYDNVCRNGNKGYRWDANKRWGSWSDNVKVRDYGTFNIHN</sequence>
<evidence type="ECO:0000313" key="2">
    <source>
        <dbReference type="Proteomes" id="UP000594205"/>
    </source>
</evidence>
<gene>
    <name evidence="1" type="ORF">IM697_23375</name>
</gene>
<dbReference type="AlphaFoldDB" id="A0A7M2SCR7"/>
<dbReference type="EMBL" id="CP063373">
    <property type="protein sequence ID" value="QOV33193.1"/>
    <property type="molecule type" value="Genomic_DNA"/>
</dbReference>
<dbReference type="Proteomes" id="UP000594205">
    <property type="component" value="Chromosome"/>
</dbReference>
<dbReference type="RefSeq" id="WP_194037919.1">
    <property type="nucleotide sequence ID" value="NZ_CP063373.1"/>
</dbReference>
<accession>A0A7M2SCR7</accession>
<keyword evidence="2" id="KW-1185">Reference proteome</keyword>